<reference evidence="14" key="1">
    <citation type="submission" date="2020-10" db="EMBL/GenBank/DDBJ databases">
        <authorList>
            <person name="Gilroy R."/>
        </authorList>
    </citation>
    <scope>NUCLEOTIDE SEQUENCE</scope>
    <source>
        <strain evidence="14">E3-2379</strain>
    </source>
</reference>
<organism evidence="14 15">
    <name type="scientific">Candidatus Scybalomonas excrementavium</name>
    <dbReference type="NCBI Taxonomy" id="2840943"/>
    <lineage>
        <taxon>Bacteria</taxon>
        <taxon>Bacillati</taxon>
        <taxon>Bacillota</taxon>
        <taxon>Clostridia</taxon>
        <taxon>Lachnospirales</taxon>
        <taxon>Lachnospiraceae</taxon>
        <taxon>Lachnospiraceae incertae sedis</taxon>
        <taxon>Candidatus Scybalomonas</taxon>
    </lineage>
</organism>
<dbReference type="PANTHER" id="PTHR30472">
    <property type="entry name" value="FERRIC ENTEROBACTIN TRANSPORT SYSTEM PERMEASE PROTEIN"/>
    <property type="match status" value="1"/>
</dbReference>
<evidence type="ECO:0000256" key="1">
    <source>
        <dbReference type="ARBA" id="ARBA00004651"/>
    </source>
</evidence>
<evidence type="ECO:0000256" key="4">
    <source>
        <dbReference type="ARBA" id="ARBA00022448"/>
    </source>
</evidence>
<evidence type="ECO:0000256" key="7">
    <source>
        <dbReference type="ARBA" id="ARBA00022989"/>
    </source>
</evidence>
<comment type="subcellular location">
    <subcellularLocation>
        <location evidence="1">Cell membrane</location>
        <topology evidence="1">Multi-pass membrane protein</topology>
    </subcellularLocation>
</comment>
<comment type="similarity">
    <text evidence="2">Belongs to the binding-protein-dependent transport system permease family. FecCD subfamily.</text>
</comment>
<sequence length="331" mass="35242">MKKKSNLTIIISFIVMIGLLFAVFLWAVNTGSIKISGMQLFRGLFIAYDKEVATVYDLRFPRIIISMLVGAALAVSGVLFQAVLKNPLTDPGMIGISSGASFTAVIITACFPTFYFGVTIAACVGGFIAFLIVYSLSWKNGLSPLRIILIGVAVNSMFTGLSNSFNSMSGGNLSGVASIVEGNITMKTWDDVKMVALYIPIGLIIAFCFAGMCNLLSLDDKTARGIGINVARVRIWISIVAVLLASISTAVAGVISFVGLIVPHMARSLVGNNHKVLIPYSMLLGAFVFLLADTLGRTIAAPYEINASIIMAVVGGPCFIILLRRRSSYGS</sequence>
<dbReference type="InterPro" id="IPR037294">
    <property type="entry name" value="ABC_BtuC-like"/>
</dbReference>
<evidence type="ECO:0000256" key="5">
    <source>
        <dbReference type="ARBA" id="ARBA00022475"/>
    </source>
</evidence>
<evidence type="ECO:0000256" key="8">
    <source>
        <dbReference type="ARBA" id="ARBA00023004"/>
    </source>
</evidence>
<keyword evidence="9 13" id="KW-0472">Membrane</keyword>
<dbReference type="Pfam" id="PF01032">
    <property type="entry name" value="FecCD"/>
    <property type="match status" value="1"/>
</dbReference>
<dbReference type="GO" id="GO:0022857">
    <property type="term" value="F:transmembrane transporter activity"/>
    <property type="evidence" value="ECO:0007669"/>
    <property type="project" value="InterPro"/>
</dbReference>
<dbReference type="AlphaFoldDB" id="A0A9D9HXM0"/>
<name>A0A9D9HXM0_9FIRM</name>
<keyword evidence="4" id="KW-0813">Transport</keyword>
<keyword evidence="7 13" id="KW-1133">Transmembrane helix</keyword>
<dbReference type="InterPro" id="IPR000522">
    <property type="entry name" value="ABC_transptr_permease_BtuC"/>
</dbReference>
<comment type="function">
    <text evidence="10">Part of the binding-protein-dependent transport system for heme-iron. Responsible for the translocation of the substrate across the membrane.</text>
</comment>
<evidence type="ECO:0000256" key="3">
    <source>
        <dbReference type="ARBA" id="ARBA00018524"/>
    </source>
</evidence>
<feature type="transmembrane region" description="Helical" evidence="13">
    <location>
        <begin position="236"/>
        <end position="262"/>
    </location>
</feature>
<evidence type="ECO:0000256" key="9">
    <source>
        <dbReference type="ARBA" id="ARBA00023136"/>
    </source>
</evidence>
<keyword evidence="6 13" id="KW-0812">Transmembrane</keyword>
<reference evidence="14" key="2">
    <citation type="journal article" date="2021" name="PeerJ">
        <title>Extensive microbial diversity within the chicken gut microbiome revealed by metagenomics and culture.</title>
        <authorList>
            <person name="Gilroy R."/>
            <person name="Ravi A."/>
            <person name="Getino M."/>
            <person name="Pursley I."/>
            <person name="Horton D.L."/>
            <person name="Alikhan N.F."/>
            <person name="Baker D."/>
            <person name="Gharbi K."/>
            <person name="Hall N."/>
            <person name="Watson M."/>
            <person name="Adriaenssens E.M."/>
            <person name="Foster-Nyarko E."/>
            <person name="Jarju S."/>
            <person name="Secka A."/>
            <person name="Antonio M."/>
            <person name="Oren A."/>
            <person name="Chaudhuri R.R."/>
            <person name="La Ragione R."/>
            <person name="Hildebrand F."/>
            <person name="Pallen M.J."/>
        </authorList>
    </citation>
    <scope>NUCLEOTIDE SEQUENCE</scope>
    <source>
        <strain evidence="14">E3-2379</strain>
    </source>
</reference>
<evidence type="ECO:0000256" key="12">
    <source>
        <dbReference type="ARBA" id="ARBA00031465"/>
    </source>
</evidence>
<feature type="transmembrane region" description="Helical" evidence="13">
    <location>
        <begin position="195"/>
        <end position="216"/>
    </location>
</feature>
<dbReference type="Gene3D" id="1.10.3470.10">
    <property type="entry name" value="ABC transporter involved in vitamin B12 uptake, BtuC"/>
    <property type="match status" value="1"/>
</dbReference>
<evidence type="ECO:0000256" key="6">
    <source>
        <dbReference type="ARBA" id="ARBA00022692"/>
    </source>
</evidence>
<evidence type="ECO:0000256" key="11">
    <source>
        <dbReference type="ARBA" id="ARBA00031149"/>
    </source>
</evidence>
<evidence type="ECO:0000256" key="13">
    <source>
        <dbReference type="SAM" id="Phobius"/>
    </source>
</evidence>
<feature type="transmembrane region" description="Helical" evidence="13">
    <location>
        <begin position="277"/>
        <end position="296"/>
    </location>
</feature>
<feature type="transmembrane region" description="Helical" evidence="13">
    <location>
        <begin position="63"/>
        <end position="84"/>
    </location>
</feature>
<evidence type="ECO:0000313" key="14">
    <source>
        <dbReference type="EMBL" id="MBO8462314.1"/>
    </source>
</evidence>
<evidence type="ECO:0000256" key="2">
    <source>
        <dbReference type="ARBA" id="ARBA00007935"/>
    </source>
</evidence>
<evidence type="ECO:0000313" key="15">
    <source>
        <dbReference type="Proteomes" id="UP000823618"/>
    </source>
</evidence>
<proteinExistence type="inferred from homology"/>
<feature type="transmembrane region" description="Helical" evidence="13">
    <location>
        <begin position="91"/>
        <end position="109"/>
    </location>
</feature>
<dbReference type="SUPFAM" id="SSF81345">
    <property type="entry name" value="ABC transporter involved in vitamin B12 uptake, BtuC"/>
    <property type="match status" value="1"/>
</dbReference>
<gene>
    <name evidence="14" type="ORF">IAC13_00100</name>
</gene>
<dbReference type="CDD" id="cd06550">
    <property type="entry name" value="TM_ABC_iron-siderophores_like"/>
    <property type="match status" value="1"/>
</dbReference>
<dbReference type="Proteomes" id="UP000823618">
    <property type="component" value="Unassembled WGS sequence"/>
</dbReference>
<keyword evidence="5" id="KW-1003">Cell membrane</keyword>
<dbReference type="GO" id="GO:0033214">
    <property type="term" value="P:siderophore-iron import into cell"/>
    <property type="evidence" value="ECO:0007669"/>
    <property type="project" value="TreeGrafter"/>
</dbReference>
<feature type="transmembrane region" description="Helical" evidence="13">
    <location>
        <begin position="303"/>
        <end position="323"/>
    </location>
</feature>
<dbReference type="FunFam" id="1.10.3470.10:FF:000001">
    <property type="entry name" value="Vitamin B12 ABC transporter permease BtuC"/>
    <property type="match status" value="1"/>
</dbReference>
<feature type="transmembrane region" description="Helical" evidence="13">
    <location>
        <begin position="147"/>
        <end position="165"/>
    </location>
</feature>
<keyword evidence="8" id="KW-0408">Iron</keyword>
<feature type="transmembrane region" description="Helical" evidence="13">
    <location>
        <begin position="7"/>
        <end position="28"/>
    </location>
</feature>
<comment type="caution">
    <text evidence="14">The sequence shown here is derived from an EMBL/GenBank/DDBJ whole genome shotgun (WGS) entry which is preliminary data.</text>
</comment>
<dbReference type="GO" id="GO:0005886">
    <property type="term" value="C:plasma membrane"/>
    <property type="evidence" value="ECO:0007669"/>
    <property type="project" value="UniProtKB-SubCell"/>
</dbReference>
<accession>A0A9D9HXM0</accession>
<feature type="transmembrane region" description="Helical" evidence="13">
    <location>
        <begin position="115"/>
        <end position="135"/>
    </location>
</feature>
<dbReference type="EMBL" id="JADIML010000004">
    <property type="protein sequence ID" value="MBO8462314.1"/>
    <property type="molecule type" value="Genomic_DNA"/>
</dbReference>
<dbReference type="PANTHER" id="PTHR30472:SF21">
    <property type="entry name" value="HEME-IRON TRANSPORT SYSTEM PERMEASE PROTEIN ISDF-RELATED"/>
    <property type="match status" value="1"/>
</dbReference>
<evidence type="ECO:0000256" key="10">
    <source>
        <dbReference type="ARBA" id="ARBA00025320"/>
    </source>
</evidence>
<protein>
    <recommendedName>
        <fullName evidence="3">Probable heme-iron transport system permease protein IsdF</fullName>
    </recommendedName>
    <alternativeName>
        <fullName evidence="12">Iron-regulated surface determinant protein F</fullName>
    </alternativeName>
    <alternativeName>
        <fullName evidence="11">Staphylococcal iron-regulated protein G</fullName>
    </alternativeName>
</protein>